<dbReference type="AlphaFoldDB" id="A0A9P8AZ25"/>
<name>A0A9P8AZ25_9AGAR</name>
<reference evidence="2" key="1">
    <citation type="submission" date="2020-11" db="EMBL/GenBank/DDBJ databases">
        <title>Adaptations for nitrogen fixation in a non-lichenized fungal sporocarp promotes dispersal by wood-feeding termites.</title>
        <authorList>
            <consortium name="DOE Joint Genome Institute"/>
            <person name="Koch R.A."/>
            <person name="Yoon G."/>
            <person name="Arayal U."/>
            <person name="Lail K."/>
            <person name="Amirebrahimi M."/>
            <person name="Labutti K."/>
            <person name="Lipzen A."/>
            <person name="Riley R."/>
            <person name="Barry K."/>
            <person name="Henrissat B."/>
            <person name="Grigoriev I.V."/>
            <person name="Herr J.R."/>
            <person name="Aime M.C."/>
        </authorList>
    </citation>
    <scope>NUCLEOTIDE SEQUENCE</scope>
    <source>
        <strain evidence="2">MCA 3950</strain>
    </source>
</reference>
<organism evidence="2 3">
    <name type="scientific">Guyanagaster necrorhizus</name>
    <dbReference type="NCBI Taxonomy" id="856835"/>
    <lineage>
        <taxon>Eukaryota</taxon>
        <taxon>Fungi</taxon>
        <taxon>Dikarya</taxon>
        <taxon>Basidiomycota</taxon>
        <taxon>Agaricomycotina</taxon>
        <taxon>Agaricomycetes</taxon>
        <taxon>Agaricomycetidae</taxon>
        <taxon>Agaricales</taxon>
        <taxon>Marasmiineae</taxon>
        <taxon>Physalacriaceae</taxon>
        <taxon>Guyanagaster</taxon>
    </lineage>
</organism>
<feature type="transmembrane region" description="Helical" evidence="1">
    <location>
        <begin position="82"/>
        <end position="105"/>
    </location>
</feature>
<keyword evidence="1" id="KW-0472">Membrane</keyword>
<evidence type="ECO:0000313" key="2">
    <source>
        <dbReference type="EMBL" id="KAG7451522.1"/>
    </source>
</evidence>
<gene>
    <name evidence="2" type="ORF">BT62DRAFT_429951</name>
</gene>
<keyword evidence="1" id="KW-1133">Transmembrane helix</keyword>
<comment type="caution">
    <text evidence="2">The sequence shown here is derived from an EMBL/GenBank/DDBJ whole genome shotgun (WGS) entry which is preliminary data.</text>
</comment>
<keyword evidence="1" id="KW-0812">Transmembrane</keyword>
<keyword evidence="3" id="KW-1185">Reference proteome</keyword>
<dbReference type="EMBL" id="MU250525">
    <property type="protein sequence ID" value="KAG7451522.1"/>
    <property type="molecule type" value="Genomic_DNA"/>
</dbReference>
<protein>
    <submittedName>
        <fullName evidence="2">Uncharacterized protein</fullName>
    </submittedName>
</protein>
<dbReference type="Proteomes" id="UP000812287">
    <property type="component" value="Unassembled WGS sequence"/>
</dbReference>
<sequence length="115" mass="12995">MTHSSLIPFTAMPTQRRLRVSPLIPQGHTALLGLRTTDPSFGISNFTFSKNTFAPTFKLFTMRMDVLLPPRFRISFPSNRRFGFASIGGTLCLSNCIYAFHVFLLNPTSFWYSAP</sequence>
<evidence type="ECO:0000256" key="1">
    <source>
        <dbReference type="SAM" id="Phobius"/>
    </source>
</evidence>
<proteinExistence type="predicted"/>
<evidence type="ECO:0000313" key="3">
    <source>
        <dbReference type="Proteomes" id="UP000812287"/>
    </source>
</evidence>
<accession>A0A9P8AZ25</accession>
<dbReference type="RefSeq" id="XP_043045022.1">
    <property type="nucleotide sequence ID" value="XM_043180866.1"/>
</dbReference>
<dbReference type="GeneID" id="66103162"/>